<dbReference type="Pfam" id="PF00561">
    <property type="entry name" value="Abhydrolase_1"/>
    <property type="match status" value="1"/>
</dbReference>
<sequence length="308" mass="33660">MGVAQHEVTADDGTTLNLWELSADQSDTAVLFVHGALTCSRALFAPPVDGDDSYSWLHAAADDRTAFALDIRGYGESDLPAALEEPPEANGPPVRATDAVRDIRAAVEFVSERFETVHFVGVSWGTITGGTYLAENDHDFASATLCAPVYKPEYEFEVGMQGFGLETDLDAYFVERREEVEARQDPDNEALFEAVWNTQVESNQGLEDGDGYLAQTGALADVREGCEGNPVYDASEIDCPTLVVRGSVDQVAGRGDALALYDELSLPNDQKEYVEIGGGDHFVMHGARRHTLYDVVDTYQRRHEDEAV</sequence>
<dbReference type="PATRIC" id="fig|547559.17.peg.1882"/>
<dbReference type="eggNOG" id="arCOG01648">
    <property type="taxonomic scope" value="Archaea"/>
</dbReference>
<dbReference type="RefSeq" id="WP_004267287.1">
    <property type="nucleotide sequence ID" value="NC_013922.1"/>
</dbReference>
<proteinExistence type="predicted"/>
<dbReference type="EMBL" id="CP001932">
    <property type="protein sequence ID" value="ADD05739.1"/>
    <property type="molecule type" value="Genomic_DNA"/>
</dbReference>
<evidence type="ECO:0000313" key="2">
    <source>
        <dbReference type="EMBL" id="ADD05739.1"/>
    </source>
</evidence>
<dbReference type="PANTHER" id="PTHR43798:SF33">
    <property type="entry name" value="HYDROLASE, PUTATIVE (AFU_ORTHOLOGUE AFUA_2G14860)-RELATED"/>
    <property type="match status" value="1"/>
</dbReference>
<feature type="domain" description="AB hydrolase-1" evidence="1">
    <location>
        <begin position="29"/>
        <end position="284"/>
    </location>
</feature>
<gene>
    <name evidence="2" type="ordered locus">Nmag_2172</name>
    <name evidence="3" type="ORF">C500_09559</name>
</gene>
<keyword evidence="4" id="KW-1185">Reference proteome</keyword>
<organism evidence="2 4">
    <name type="scientific">Natrialba magadii (strain ATCC 43099 / DSM 3394 / CCM 3739 / CIP 104546 / IAM 13178 / JCM 8861 / NBRC 102185 / NCIMB 2190 / MS3)</name>
    <name type="common">Natronobacterium magadii</name>
    <dbReference type="NCBI Taxonomy" id="547559"/>
    <lineage>
        <taxon>Archaea</taxon>
        <taxon>Methanobacteriati</taxon>
        <taxon>Methanobacteriota</taxon>
        <taxon>Stenosarchaea group</taxon>
        <taxon>Halobacteria</taxon>
        <taxon>Halobacteriales</taxon>
        <taxon>Natrialbaceae</taxon>
        <taxon>Natrialba</taxon>
    </lineage>
</organism>
<reference evidence="2" key="4">
    <citation type="submission" date="2016-09" db="EMBL/GenBank/DDBJ databases">
        <authorList>
            <person name="Pfeiffer F."/>
        </authorList>
    </citation>
    <scope>NUCLEOTIDE SEQUENCE</scope>
    <source>
        <strain evidence="2">ATCC 43099</strain>
    </source>
</reference>
<dbReference type="GO" id="GO:0016020">
    <property type="term" value="C:membrane"/>
    <property type="evidence" value="ECO:0007669"/>
    <property type="project" value="TreeGrafter"/>
</dbReference>
<dbReference type="AlphaFoldDB" id="D3SW78"/>
<dbReference type="InterPro" id="IPR000073">
    <property type="entry name" value="AB_hydrolase_1"/>
</dbReference>
<dbReference type="KEGG" id="nmg:Nmag_2172"/>
<dbReference type="Proteomes" id="UP000001879">
    <property type="component" value="Chromosome"/>
</dbReference>
<dbReference type="Gene3D" id="3.40.50.1820">
    <property type="entry name" value="alpha/beta hydrolase"/>
    <property type="match status" value="1"/>
</dbReference>
<evidence type="ECO:0000313" key="4">
    <source>
        <dbReference type="Proteomes" id="UP000001879"/>
    </source>
</evidence>
<dbReference type="GeneID" id="8825017"/>
<dbReference type="PaxDb" id="547559-Nmag_2172"/>
<dbReference type="Proteomes" id="UP000011543">
    <property type="component" value="Unassembled WGS sequence"/>
</dbReference>
<dbReference type="HOGENOM" id="CLU_901993_0_0_2"/>
<dbReference type="OrthoDB" id="182518at2157"/>
<evidence type="ECO:0000313" key="3">
    <source>
        <dbReference type="EMBL" id="ELY29848.1"/>
    </source>
</evidence>
<reference evidence="3 5" key="3">
    <citation type="journal article" date="2014" name="PLoS Genet.">
        <title>Phylogenetically driven sequencing of extremely halophilic archaea reveals strategies for static and dynamic osmo-response.</title>
        <authorList>
            <person name="Becker E.A."/>
            <person name="Seitzer P.M."/>
            <person name="Tritt A."/>
            <person name="Larsen D."/>
            <person name="Krusor M."/>
            <person name="Yao A.I."/>
            <person name="Wu D."/>
            <person name="Madern D."/>
            <person name="Eisen J.A."/>
            <person name="Darling A.E."/>
            <person name="Facciotti M.T."/>
        </authorList>
    </citation>
    <scope>NUCLEOTIDE SEQUENCE [LARGE SCALE GENOMIC DNA]</scope>
    <source>
        <strain evidence="5">ATCC 43099 / DSM 3394 / CCM 3739 / CIP 104546 / IAM 13178 / JCM 8861 / NBRC 102185 / NCIMB 2190 / MS3</strain>
        <strain evidence="3">MS-3</strain>
    </source>
</reference>
<dbReference type="InterPro" id="IPR029058">
    <property type="entry name" value="AB_hydrolase_fold"/>
</dbReference>
<reference evidence="2 4" key="2">
    <citation type="journal article" date="2012" name="BMC Genomics">
        <title>A comparative genomics perspective on the genetic content of the alkaliphilic haloarchaeon Natrialba magadii ATCC 43099T.</title>
        <authorList>
            <person name="Siddaramappa S."/>
            <person name="Challacombe J.F."/>
            <person name="Decastro R.E."/>
            <person name="Pfeiffer F."/>
            <person name="Sastre D.E."/>
            <person name="Gimenez M.I."/>
            <person name="Paggi R.A."/>
            <person name="Detter J.C."/>
            <person name="Davenport K.W."/>
            <person name="Goodwin L.A."/>
            <person name="Kyrpides N."/>
            <person name="Tapia R."/>
            <person name="Pitluck S."/>
            <person name="Lucas S."/>
            <person name="Woyke T."/>
            <person name="Maupin-Furlow J.A."/>
        </authorList>
    </citation>
    <scope>NUCLEOTIDE SEQUENCE [LARGE SCALE GENOMIC DNA]</scope>
    <source>
        <strain evidence="2">ATCC 43099</strain>
        <strain evidence="4">ATCC 43099 / DSM 3394 / CCM 3739 / CIP 104546 / IAM 13178 / JCM 8861 / NBRC 102185 / NCIMB 2190 / MS3</strain>
    </source>
</reference>
<dbReference type="GO" id="GO:0016787">
    <property type="term" value="F:hydrolase activity"/>
    <property type="evidence" value="ECO:0007669"/>
    <property type="project" value="UniProtKB-KW"/>
</dbReference>
<keyword evidence="2" id="KW-0378">Hydrolase</keyword>
<dbReference type="STRING" id="547559.Nmag_2172"/>
<dbReference type="EMBL" id="AOHS01000034">
    <property type="protein sequence ID" value="ELY29848.1"/>
    <property type="molecule type" value="Genomic_DNA"/>
</dbReference>
<name>D3SW78_NATMM</name>
<evidence type="ECO:0000313" key="5">
    <source>
        <dbReference type="Proteomes" id="UP000011543"/>
    </source>
</evidence>
<evidence type="ECO:0000259" key="1">
    <source>
        <dbReference type="Pfam" id="PF00561"/>
    </source>
</evidence>
<protein>
    <submittedName>
        <fullName evidence="3">Alpha/beta fold family hydrolase</fullName>
    </submittedName>
    <submittedName>
        <fullName evidence="2">Alpha/beta hydrolase fold protein</fullName>
    </submittedName>
</protein>
<dbReference type="PANTHER" id="PTHR43798">
    <property type="entry name" value="MONOACYLGLYCEROL LIPASE"/>
    <property type="match status" value="1"/>
</dbReference>
<accession>D3SW78</accession>
<dbReference type="InterPro" id="IPR050266">
    <property type="entry name" value="AB_hydrolase_sf"/>
</dbReference>
<reference evidence="4" key="1">
    <citation type="submission" date="2010-02" db="EMBL/GenBank/DDBJ databases">
        <title>Complete sequence of chromosome of Natrialba magadii ATCC 43099.</title>
        <authorList>
            <consortium name="US DOE Joint Genome Institute"/>
            <person name="Lucas S."/>
            <person name="Copeland A."/>
            <person name="Lapidus A."/>
            <person name="Cheng J.-F."/>
            <person name="Bruce D."/>
            <person name="Goodwin L."/>
            <person name="Pitluck S."/>
            <person name="Davenport K."/>
            <person name="Saunders E."/>
            <person name="Detter J.C."/>
            <person name="Han C."/>
            <person name="Tapia R."/>
            <person name="Land M."/>
            <person name="Hauser L."/>
            <person name="Kyrpides N."/>
            <person name="Mikhailova N."/>
            <person name="De Castro R.E."/>
            <person name="Maupin-Furlow J.A."/>
            <person name="Woyke T."/>
        </authorList>
    </citation>
    <scope>NUCLEOTIDE SEQUENCE [LARGE SCALE GENOMIC DNA]</scope>
    <source>
        <strain evidence="4">ATCC 43099 / DSM 3394 / CCM 3739 / CIP 104546 / IAM 13178 / JCM 8861 / NBRC 102185 / NCIMB 2190 / MS3</strain>
    </source>
</reference>
<dbReference type="SUPFAM" id="SSF53474">
    <property type="entry name" value="alpha/beta-Hydrolases"/>
    <property type="match status" value="1"/>
</dbReference>